<feature type="domain" description="RNase H type-1" evidence="1">
    <location>
        <begin position="20"/>
        <end position="102"/>
    </location>
</feature>
<dbReference type="PANTHER" id="PTHR47074:SF61">
    <property type="entry name" value="RNASE H TYPE-1 DOMAIN-CONTAINING PROTEIN"/>
    <property type="match status" value="1"/>
</dbReference>
<dbReference type="Proteomes" id="UP000250321">
    <property type="component" value="Unassembled WGS sequence"/>
</dbReference>
<dbReference type="InterPro" id="IPR002156">
    <property type="entry name" value="RNaseH_domain"/>
</dbReference>
<dbReference type="SUPFAM" id="SSF53098">
    <property type="entry name" value="Ribonuclease H-like"/>
    <property type="match status" value="1"/>
</dbReference>
<dbReference type="GO" id="GO:0003676">
    <property type="term" value="F:nucleic acid binding"/>
    <property type="evidence" value="ECO:0007669"/>
    <property type="project" value="InterPro"/>
</dbReference>
<sequence>MRLVVSKGLRVKGGVRCGLAVVAEAEALRAGLCAGMDKGWQRVVLESNSKLMIDMLKGGGCSDSWVEGIVHDIRLLMRQFQTVVLSFVPRITNNVAHLVAALASKTHDLITSVNK</sequence>
<dbReference type="PANTHER" id="PTHR47074">
    <property type="entry name" value="BNAC02G40300D PROTEIN"/>
    <property type="match status" value="1"/>
</dbReference>
<dbReference type="InterPro" id="IPR036397">
    <property type="entry name" value="RNaseH_sf"/>
</dbReference>
<proteinExistence type="predicted"/>
<accession>A0A314UCP0</accession>
<protein>
    <recommendedName>
        <fullName evidence="1">RNase H type-1 domain-containing protein</fullName>
    </recommendedName>
</protein>
<keyword evidence="3" id="KW-1185">Reference proteome</keyword>
<dbReference type="GO" id="GO:0004523">
    <property type="term" value="F:RNA-DNA hybrid ribonuclease activity"/>
    <property type="evidence" value="ECO:0007669"/>
    <property type="project" value="InterPro"/>
</dbReference>
<dbReference type="Gene3D" id="3.30.420.10">
    <property type="entry name" value="Ribonuclease H-like superfamily/Ribonuclease H"/>
    <property type="match status" value="1"/>
</dbReference>
<evidence type="ECO:0000313" key="2">
    <source>
        <dbReference type="EMBL" id="PQM35255.1"/>
    </source>
</evidence>
<organism evidence="2 3">
    <name type="scientific">Prunus yedoensis var. nudiflora</name>
    <dbReference type="NCBI Taxonomy" id="2094558"/>
    <lineage>
        <taxon>Eukaryota</taxon>
        <taxon>Viridiplantae</taxon>
        <taxon>Streptophyta</taxon>
        <taxon>Embryophyta</taxon>
        <taxon>Tracheophyta</taxon>
        <taxon>Spermatophyta</taxon>
        <taxon>Magnoliopsida</taxon>
        <taxon>eudicotyledons</taxon>
        <taxon>Gunneridae</taxon>
        <taxon>Pentapetalae</taxon>
        <taxon>rosids</taxon>
        <taxon>fabids</taxon>
        <taxon>Rosales</taxon>
        <taxon>Rosaceae</taxon>
        <taxon>Amygdaloideae</taxon>
        <taxon>Amygdaleae</taxon>
        <taxon>Prunus</taxon>
    </lineage>
</organism>
<evidence type="ECO:0000259" key="1">
    <source>
        <dbReference type="Pfam" id="PF13456"/>
    </source>
</evidence>
<reference evidence="2 3" key="1">
    <citation type="submission" date="2018-02" db="EMBL/GenBank/DDBJ databases">
        <title>Draft genome of wild Prunus yedoensis var. nudiflora.</title>
        <authorList>
            <person name="Baek S."/>
            <person name="Kim J.-H."/>
            <person name="Choi K."/>
            <person name="Kim G.-B."/>
            <person name="Cho A."/>
            <person name="Jang H."/>
            <person name="Shin C.-H."/>
            <person name="Yu H.-J."/>
            <person name="Mun J.-H."/>
        </authorList>
    </citation>
    <scope>NUCLEOTIDE SEQUENCE [LARGE SCALE GENOMIC DNA]</scope>
    <source>
        <strain evidence="3">cv. Jeju island</strain>
        <tissue evidence="2">Leaf</tissue>
    </source>
</reference>
<dbReference type="CDD" id="cd06222">
    <property type="entry name" value="RNase_H_like"/>
    <property type="match status" value="1"/>
</dbReference>
<dbReference type="InterPro" id="IPR012337">
    <property type="entry name" value="RNaseH-like_sf"/>
</dbReference>
<dbReference type="AlphaFoldDB" id="A0A314UCP0"/>
<dbReference type="OrthoDB" id="1166390at2759"/>
<dbReference type="EMBL" id="PJQY01003695">
    <property type="protein sequence ID" value="PQM35255.1"/>
    <property type="molecule type" value="Genomic_DNA"/>
</dbReference>
<dbReference type="InterPro" id="IPR052929">
    <property type="entry name" value="RNase_H-like_EbsB-rel"/>
</dbReference>
<comment type="caution">
    <text evidence="2">The sequence shown here is derived from an EMBL/GenBank/DDBJ whole genome shotgun (WGS) entry which is preliminary data.</text>
</comment>
<dbReference type="Pfam" id="PF13456">
    <property type="entry name" value="RVT_3"/>
    <property type="match status" value="1"/>
</dbReference>
<evidence type="ECO:0000313" key="3">
    <source>
        <dbReference type="Proteomes" id="UP000250321"/>
    </source>
</evidence>
<dbReference type="InterPro" id="IPR044730">
    <property type="entry name" value="RNase_H-like_dom_plant"/>
</dbReference>
<gene>
    <name evidence="2" type="ORF">Pyn_03668</name>
</gene>
<name>A0A314UCP0_PRUYE</name>